<evidence type="ECO:0000256" key="4">
    <source>
        <dbReference type="SAM" id="SignalP"/>
    </source>
</evidence>
<feature type="chain" id="PRO_5012839012" evidence="4">
    <location>
        <begin position="29"/>
        <end position="1173"/>
    </location>
</feature>
<dbReference type="InterPro" id="IPR013378">
    <property type="entry name" value="InlB-like_B-rpt"/>
</dbReference>
<dbReference type="Pfam" id="PF00395">
    <property type="entry name" value="SLH"/>
    <property type="match status" value="3"/>
</dbReference>
<dbReference type="InterPro" id="IPR001119">
    <property type="entry name" value="SLH_dom"/>
</dbReference>
<name>A0A1M6P1Y1_9FIRM</name>
<dbReference type="Proteomes" id="UP000183997">
    <property type="component" value="Unassembled WGS sequence"/>
</dbReference>
<evidence type="ECO:0000313" key="7">
    <source>
        <dbReference type="Proteomes" id="UP000183997"/>
    </source>
</evidence>
<reference evidence="7" key="1">
    <citation type="submission" date="2016-11" db="EMBL/GenBank/DDBJ databases">
        <authorList>
            <person name="Varghese N."/>
            <person name="Submissions S."/>
        </authorList>
    </citation>
    <scope>NUCLEOTIDE SEQUENCE [LARGE SCALE GENOMIC DNA]</scope>
    <source>
        <strain evidence="7">DSM 10349</strain>
    </source>
</reference>
<dbReference type="PROSITE" id="PS51272">
    <property type="entry name" value="SLH"/>
    <property type="match status" value="3"/>
</dbReference>
<evidence type="ECO:0000256" key="1">
    <source>
        <dbReference type="ARBA" id="ARBA00004196"/>
    </source>
</evidence>
<comment type="subcellular location">
    <subcellularLocation>
        <location evidence="1">Cell envelope</location>
    </subcellularLocation>
</comment>
<evidence type="ECO:0000259" key="5">
    <source>
        <dbReference type="PROSITE" id="PS51272"/>
    </source>
</evidence>
<proteinExistence type="predicted"/>
<dbReference type="STRING" id="1121421.SAMN02745123_00405"/>
<feature type="domain" description="SLH" evidence="5">
    <location>
        <begin position="1119"/>
        <end position="1173"/>
    </location>
</feature>
<dbReference type="InterPro" id="IPR042229">
    <property type="entry name" value="Listeria/Bacterioides_rpt_sf"/>
</dbReference>
<dbReference type="Gene3D" id="2.60.40.4270">
    <property type="entry name" value="Listeria-Bacteroides repeat domain"/>
    <property type="match status" value="1"/>
</dbReference>
<evidence type="ECO:0000256" key="3">
    <source>
        <dbReference type="SAM" id="MobiDB-lite"/>
    </source>
</evidence>
<feature type="signal peptide" evidence="4">
    <location>
        <begin position="1"/>
        <end position="28"/>
    </location>
</feature>
<evidence type="ECO:0000313" key="6">
    <source>
        <dbReference type="EMBL" id="SHK01893.1"/>
    </source>
</evidence>
<sequence>MKQRWKRIVSLILSLCMVLTMLPGAAFAAAQGSAAPLSVTDGVYNVNDQAAWEDICDTINTWSGDITITLPSGGNLSGHLRIPAAVTGLTITGNGSTINGGINCNGPIDLILDGVTVKQSDGYIAVYFVQGGTLTTVGNVTLTGGSANNNVDGFGVYSGGDLTVTASDSLTITGGSNYSDGDGIFVTDGDLTLAGGDPVISGGSGNGVTVQTLNGTGGNLYITSGSPTIKGANDRKGAGVFGNLVISTSGTVTFEAGTSGAYGIVFSKNSNLDLSALTGKLIAKGDIKAISLSGGSITYPIGLGADKEYNNSATYTLDMTQGIPTTYTATLHIQIDGAADPSEMSGYGLKLSTDETKTVPMTGFGATRTTSVENGIWKVYISWDDTYDTYTGVDITVADGDANAVLDWYRADYATTPQDTAEGGKIDITINGKDGYGGNYSGWLRFLKGDKAIFTASGEGATGYTYAWSGTHNGNPINGTGNTYTIDSVQGKLDITCTITGSGTTNAYLYVLDTPVTDANKDSITGQGISGGVSYDPATKTLTLNNAVIAPSALVIDAISAQDDLTVKLVGQNRIGTAPTNPANEADYDVQMGIGSEKTLAITGEGSLTVYDAVIGILGVDNLTVDIGGNLIVEEYGAEGMACCLRTEGVLTVERGSLNLTSYNSKGLKGSSIVINGGVIAAQTQGAAGHFAFSTEPSFGGAYAHQVFAGENAASAVEVPSPVAATFTASKYVWIQPMGAQIYTISFNTNEGNALTPGTLTTGADGKLAVLPIPTRSGNYRFDGWFTAATGGTVVTTGTVFTADTTIYAHWTYTGGGGGGSSSGGSSGSTTTAIPVKDLSEGKKSDTTVNLSAGTVTLPSDMLSNLDAPKDANAEVKMTTVHPSNLTAEAQALIGNRPIVSINLLIDNKVTDWNNPKAPVTISIPYLPTAEELANPEGITAYYIDNQGNLTEMVGAKYDPKAKAVVFQTTHFSYYAVGYKVATAPTVPTAPKVQFSDVLPGAWYYNAVSFCVEKGITNGTGDSKFSPEATLTRGQFITMLLNAYGIAPLASPTDNFADAGNTYYTGYLAAAKAKGIASGVGDNMFAPEKQITRQEMFTLLYNALKVLDKLPIADSSKTLADFTDSDDIASWARDAMTALVKSGTVGGSGGKLDPTSGSTRAQMAQVLYNLLGK</sequence>
<accession>A0A1M6P1Y1</accession>
<gene>
    <name evidence="6" type="ORF">SAMN02745123_00405</name>
</gene>
<dbReference type="EMBL" id="FRAR01000005">
    <property type="protein sequence ID" value="SHK01893.1"/>
    <property type="molecule type" value="Genomic_DNA"/>
</dbReference>
<feature type="domain" description="SLH" evidence="5">
    <location>
        <begin position="1055"/>
        <end position="1114"/>
    </location>
</feature>
<dbReference type="OrthoDB" id="9798386at2"/>
<dbReference type="Pfam" id="PF09479">
    <property type="entry name" value="Flg_new"/>
    <property type="match status" value="1"/>
</dbReference>
<evidence type="ECO:0000256" key="2">
    <source>
        <dbReference type="ARBA" id="ARBA00022737"/>
    </source>
</evidence>
<organism evidence="6 7">
    <name type="scientific">Desulforamulus aeronauticus DSM 10349</name>
    <dbReference type="NCBI Taxonomy" id="1121421"/>
    <lineage>
        <taxon>Bacteria</taxon>
        <taxon>Bacillati</taxon>
        <taxon>Bacillota</taxon>
        <taxon>Clostridia</taxon>
        <taxon>Eubacteriales</taxon>
        <taxon>Peptococcaceae</taxon>
        <taxon>Desulforamulus</taxon>
    </lineage>
</organism>
<keyword evidence="2" id="KW-0677">Repeat</keyword>
<keyword evidence="4" id="KW-0732">Signal</keyword>
<feature type="domain" description="SLH" evidence="5">
    <location>
        <begin position="991"/>
        <end position="1054"/>
    </location>
</feature>
<keyword evidence="7" id="KW-1185">Reference proteome</keyword>
<dbReference type="RefSeq" id="WP_072910614.1">
    <property type="nucleotide sequence ID" value="NZ_FRAR01000005.1"/>
</dbReference>
<feature type="compositionally biased region" description="Gly residues" evidence="3">
    <location>
        <begin position="818"/>
        <end position="827"/>
    </location>
</feature>
<protein>
    <submittedName>
        <fullName evidence="6">S-layer homology domain-containing protein</fullName>
    </submittedName>
</protein>
<dbReference type="AlphaFoldDB" id="A0A1M6P1Y1"/>
<feature type="region of interest" description="Disordered" evidence="3">
    <location>
        <begin position="818"/>
        <end position="846"/>
    </location>
</feature>
<dbReference type="GO" id="GO:0030313">
    <property type="term" value="C:cell envelope"/>
    <property type="evidence" value="ECO:0007669"/>
    <property type="project" value="UniProtKB-SubCell"/>
</dbReference>